<sequence>MDKPFARRGRVEALSIGFLLACAFPVTAFAGGADLVGTRAGVYALFCSFALSIATYYWFNAERRPRTLRHG</sequence>
<dbReference type="EMBL" id="SKFH01000034">
    <property type="protein sequence ID" value="TCZ67475.1"/>
    <property type="molecule type" value="Genomic_DNA"/>
</dbReference>
<proteinExistence type="predicted"/>
<organism evidence="2 3">
    <name type="scientific">Flaviaesturariibacter aridisoli</name>
    <dbReference type="NCBI Taxonomy" id="2545761"/>
    <lineage>
        <taxon>Bacteria</taxon>
        <taxon>Pseudomonadati</taxon>
        <taxon>Bacteroidota</taxon>
        <taxon>Chitinophagia</taxon>
        <taxon>Chitinophagales</taxon>
        <taxon>Chitinophagaceae</taxon>
        <taxon>Flaviaestuariibacter</taxon>
    </lineage>
</organism>
<protein>
    <submittedName>
        <fullName evidence="2">Uncharacterized protein</fullName>
    </submittedName>
</protein>
<name>A0A4R4DVD0_9BACT</name>
<keyword evidence="3" id="KW-1185">Reference proteome</keyword>
<dbReference type="Proteomes" id="UP000295164">
    <property type="component" value="Unassembled WGS sequence"/>
</dbReference>
<dbReference type="RefSeq" id="WP_131853401.1">
    <property type="nucleotide sequence ID" value="NZ_SKFH01000034.1"/>
</dbReference>
<comment type="caution">
    <text evidence="2">The sequence shown here is derived from an EMBL/GenBank/DDBJ whole genome shotgun (WGS) entry which is preliminary data.</text>
</comment>
<evidence type="ECO:0000313" key="2">
    <source>
        <dbReference type="EMBL" id="TCZ67475.1"/>
    </source>
</evidence>
<evidence type="ECO:0000256" key="1">
    <source>
        <dbReference type="SAM" id="Phobius"/>
    </source>
</evidence>
<keyword evidence="1" id="KW-0812">Transmembrane</keyword>
<dbReference type="AlphaFoldDB" id="A0A4R4DVD0"/>
<keyword evidence="1" id="KW-0472">Membrane</keyword>
<feature type="transmembrane region" description="Helical" evidence="1">
    <location>
        <begin position="40"/>
        <end position="59"/>
    </location>
</feature>
<gene>
    <name evidence="2" type="ORF">E0486_15460</name>
</gene>
<evidence type="ECO:0000313" key="3">
    <source>
        <dbReference type="Proteomes" id="UP000295164"/>
    </source>
</evidence>
<reference evidence="2 3" key="1">
    <citation type="submission" date="2019-03" db="EMBL/GenBank/DDBJ databases">
        <authorList>
            <person name="Kim M.K.M."/>
        </authorList>
    </citation>
    <scope>NUCLEOTIDE SEQUENCE [LARGE SCALE GENOMIC DNA]</scope>
    <source>
        <strain evidence="2 3">17J68-15</strain>
    </source>
</reference>
<keyword evidence="1" id="KW-1133">Transmembrane helix</keyword>
<accession>A0A4R4DVD0</accession>